<evidence type="ECO:0000256" key="1">
    <source>
        <dbReference type="SAM" id="MobiDB-lite"/>
    </source>
</evidence>
<evidence type="ECO:0000313" key="3">
    <source>
        <dbReference type="Proteomes" id="UP001642464"/>
    </source>
</evidence>
<feature type="region of interest" description="Disordered" evidence="1">
    <location>
        <begin position="278"/>
        <end position="345"/>
    </location>
</feature>
<feature type="region of interest" description="Disordered" evidence="1">
    <location>
        <begin position="925"/>
        <end position="980"/>
    </location>
</feature>
<gene>
    <name evidence="2" type="ORF">SCF082_LOCUS4189</name>
</gene>
<feature type="compositionally biased region" description="Basic and acidic residues" evidence="1">
    <location>
        <begin position="929"/>
        <end position="950"/>
    </location>
</feature>
<name>A0ABP0I0Q3_9DINO</name>
<keyword evidence="3" id="KW-1185">Reference proteome</keyword>
<feature type="compositionally biased region" description="Acidic residues" evidence="1">
    <location>
        <begin position="283"/>
        <end position="292"/>
    </location>
</feature>
<sequence>MRTHDAKNGVAATTLAVESKESKESKRREGKRKRKRSSSSSQQRVVVAEESQLVREKVDGYVRGMEDPEQGDHSVSKTATFVRTGAPIQSDRRMNFVWVVKAGAEKGKSKYTFDPDSAYIDPRDKERVSRDKLRCDVCGNLLRRPYRVRCYARRSPKDPPEQKVERTMQAEIYLVGHRCMKGLLGVPGQRCLPRSKLRLDIRKSLLNGTIFQMDEIPTADANGEVKEYKQTEVIEALQAELNKLISECAGPDAAWRQISSTPREVGVRSGANCRAFEQRPYNEEEAQTEDEGATVKPPTRRKRKPKEVKEKESKEKPENDKQAEPEEEVEERILPEPPKPGRFSKKYRTMLPKVAETINELDAPHKIYAKCLPGFTRPPYVVVIPTYGRPDRLVNETLAFLRRQKIPQNLIEIWLAPGCAPGQTLSERERYEKVLKEDWKDVHIKIGVKGVMEQRWRIGLSHPEGTHIVSFDDDIPEVFEKVRPGTSSDTMQPLPNGSLEAIIHHARDLMHQEGCYIWGLAPSANPMNLVVNRISRRNGMVNGFAYGYLNRHDERFMSIYCSPTEDVERSCRFYESDTVLLRYLMYAARTKFKAPDGISLLYNSPTERKNDEEAAIVKISGEFPHLLSVRTGERKRRTEQAMNFTFVSIGQGPLLPNGVATRAKKEDGATEAPKPEKQKEESWAQQHLDEEPKEVKTKIKKQAEDEKELLDKCVQIQEYLMEVEEGMADAKKEGKDTKETREVSNVQKLMENLINNAQADKVLNEKKATAPNGPYPPNGPTLHVLDGPTSAMPAAMPAEPATDFSDLEDDDFATRLQDFVWAAVAQAYLRVSELDRRKKVNRPALAEKQCIGERDIGGGSATGVSTGSKADFPEGAYVTRHWSTRRVCPCRAQGSIPKATLKRLMAELSSSPVKRTVAFLEGPAATAAGRRDAQQAEMEDRRKSLERQNARDFSAADVEGENEAPTAVSAVEDDSRRAAA</sequence>
<evidence type="ECO:0000313" key="2">
    <source>
        <dbReference type="EMBL" id="CAK8995043.1"/>
    </source>
</evidence>
<feature type="compositionally biased region" description="Basic and acidic residues" evidence="1">
    <location>
        <begin position="663"/>
        <end position="698"/>
    </location>
</feature>
<feature type="region of interest" description="Disordered" evidence="1">
    <location>
        <begin position="657"/>
        <end position="698"/>
    </location>
</feature>
<feature type="region of interest" description="Disordered" evidence="1">
    <location>
        <begin position="1"/>
        <end position="49"/>
    </location>
</feature>
<evidence type="ECO:0008006" key="4">
    <source>
        <dbReference type="Google" id="ProtNLM"/>
    </source>
</evidence>
<comment type="caution">
    <text evidence="2">The sequence shown here is derived from an EMBL/GenBank/DDBJ whole genome shotgun (WGS) entry which is preliminary data.</text>
</comment>
<proteinExistence type="predicted"/>
<organism evidence="2 3">
    <name type="scientific">Durusdinium trenchii</name>
    <dbReference type="NCBI Taxonomy" id="1381693"/>
    <lineage>
        <taxon>Eukaryota</taxon>
        <taxon>Sar</taxon>
        <taxon>Alveolata</taxon>
        <taxon>Dinophyceae</taxon>
        <taxon>Suessiales</taxon>
        <taxon>Symbiodiniaceae</taxon>
        <taxon>Durusdinium</taxon>
    </lineage>
</organism>
<dbReference type="EMBL" id="CAXAMM010002169">
    <property type="protein sequence ID" value="CAK8995043.1"/>
    <property type="molecule type" value="Genomic_DNA"/>
</dbReference>
<feature type="compositionally biased region" description="Low complexity" evidence="1">
    <location>
        <begin position="38"/>
        <end position="49"/>
    </location>
</feature>
<accession>A0ABP0I0Q3</accession>
<feature type="compositionally biased region" description="Basic and acidic residues" evidence="1">
    <location>
        <begin position="307"/>
        <end position="324"/>
    </location>
</feature>
<dbReference type="Proteomes" id="UP001642464">
    <property type="component" value="Unassembled WGS sequence"/>
</dbReference>
<feature type="compositionally biased region" description="Basic residues" evidence="1">
    <location>
        <begin position="28"/>
        <end position="37"/>
    </location>
</feature>
<protein>
    <recommendedName>
        <fullName evidence="4">Glycosyltransferase 2-like domain-containing protein</fullName>
    </recommendedName>
</protein>
<reference evidence="2 3" key="1">
    <citation type="submission" date="2024-02" db="EMBL/GenBank/DDBJ databases">
        <authorList>
            <person name="Chen Y."/>
            <person name="Shah S."/>
            <person name="Dougan E. K."/>
            <person name="Thang M."/>
            <person name="Chan C."/>
        </authorList>
    </citation>
    <scope>NUCLEOTIDE SEQUENCE [LARGE SCALE GENOMIC DNA]</scope>
</reference>
<feature type="compositionally biased region" description="Basic and acidic residues" evidence="1">
    <location>
        <begin position="18"/>
        <end position="27"/>
    </location>
</feature>